<name>A0A5C8P5P3_9BURK</name>
<evidence type="ECO:0000256" key="1">
    <source>
        <dbReference type="ARBA" id="ARBA00006987"/>
    </source>
</evidence>
<organism evidence="2 3">
    <name type="scientific">Zeimonas arvi</name>
    <dbReference type="NCBI Taxonomy" id="2498847"/>
    <lineage>
        <taxon>Bacteria</taxon>
        <taxon>Pseudomonadati</taxon>
        <taxon>Pseudomonadota</taxon>
        <taxon>Betaproteobacteria</taxon>
        <taxon>Burkholderiales</taxon>
        <taxon>Burkholderiaceae</taxon>
        <taxon>Zeimonas</taxon>
    </lineage>
</organism>
<dbReference type="InterPro" id="IPR005064">
    <property type="entry name" value="BUG"/>
</dbReference>
<accession>A0A5C8P5P3</accession>
<dbReference type="PIRSF" id="PIRSF017082">
    <property type="entry name" value="YflP"/>
    <property type="match status" value="1"/>
</dbReference>
<sequence length="372" mass="40241">MTRMVWEVRSISHLTRMERMSILDRDSHRVPRRQIDHPQETMTVTRRLLRAMLAMGTLAAVSLALSPARAADYPTRPIKLIVPWGAGSGIDVQTRQFATAFAEAIGGPVVVENRTGAGSQIGYEIAARAEPDGYTLFAGTNANFIHQFLRPTSKIDPLKDMAPITLVNWLPSVLVVAKDSPVRSVDDLVALARSRPGALAYGSGGMGAASHLLASAIVSRNGLDVAHVPLRTLTADLAPMLARGDIHFAFPVTSVAANQIAAGTVRPIAITSAQRHPQWPDVPTLAESFKDERYVADSWNGLFAPAGTPEPILRKIFAAAVKAVDSPLHQASARTLLTIPEKSDSPAAFRKFLEREALKWRDMVVDSGIKAE</sequence>
<dbReference type="CDD" id="cd07012">
    <property type="entry name" value="PBP2_Bug_TTT"/>
    <property type="match status" value="1"/>
</dbReference>
<dbReference type="InterPro" id="IPR042100">
    <property type="entry name" value="Bug_dom1"/>
</dbReference>
<keyword evidence="3" id="KW-1185">Reference proteome</keyword>
<proteinExistence type="inferred from homology"/>
<dbReference type="OrthoDB" id="8678477at2"/>
<dbReference type="EMBL" id="VDUY01000001">
    <property type="protein sequence ID" value="TXL68613.1"/>
    <property type="molecule type" value="Genomic_DNA"/>
</dbReference>
<dbReference type="Gene3D" id="3.40.190.10">
    <property type="entry name" value="Periplasmic binding protein-like II"/>
    <property type="match status" value="1"/>
</dbReference>
<evidence type="ECO:0000313" key="2">
    <source>
        <dbReference type="EMBL" id="TXL68613.1"/>
    </source>
</evidence>
<reference evidence="2 3" key="1">
    <citation type="submission" date="2019-06" db="EMBL/GenBank/DDBJ databases">
        <title>Quisquiliibacterium sp. nov., isolated from a maize field.</title>
        <authorList>
            <person name="Lin S.-Y."/>
            <person name="Tsai C.-F."/>
            <person name="Young C.-C."/>
        </authorList>
    </citation>
    <scope>NUCLEOTIDE SEQUENCE [LARGE SCALE GENOMIC DNA]</scope>
    <source>
        <strain evidence="2 3">CC-CFT501</strain>
    </source>
</reference>
<comment type="similarity">
    <text evidence="1">Belongs to the UPF0065 (bug) family.</text>
</comment>
<evidence type="ECO:0000313" key="3">
    <source>
        <dbReference type="Proteomes" id="UP000321548"/>
    </source>
</evidence>
<dbReference type="PANTHER" id="PTHR42928:SF5">
    <property type="entry name" value="BLR1237 PROTEIN"/>
    <property type="match status" value="1"/>
</dbReference>
<dbReference type="Pfam" id="PF03401">
    <property type="entry name" value="TctC"/>
    <property type="match status" value="1"/>
</dbReference>
<dbReference type="PANTHER" id="PTHR42928">
    <property type="entry name" value="TRICARBOXYLATE-BINDING PROTEIN"/>
    <property type="match status" value="1"/>
</dbReference>
<gene>
    <name evidence="2" type="ORF">FHP08_02720</name>
</gene>
<protein>
    <submittedName>
        <fullName evidence="2">Tripartite tricarboxylate transporter substrate binding protein</fullName>
    </submittedName>
</protein>
<comment type="caution">
    <text evidence="2">The sequence shown here is derived from an EMBL/GenBank/DDBJ whole genome shotgun (WGS) entry which is preliminary data.</text>
</comment>
<dbReference type="AlphaFoldDB" id="A0A5C8P5P3"/>
<dbReference type="SUPFAM" id="SSF53850">
    <property type="entry name" value="Periplasmic binding protein-like II"/>
    <property type="match status" value="1"/>
</dbReference>
<dbReference type="Proteomes" id="UP000321548">
    <property type="component" value="Unassembled WGS sequence"/>
</dbReference>
<dbReference type="Gene3D" id="3.40.190.150">
    <property type="entry name" value="Bordetella uptake gene, domain 1"/>
    <property type="match status" value="1"/>
</dbReference>